<comment type="caution">
    <text evidence="2">The sequence shown here is derived from an EMBL/GenBank/DDBJ whole genome shotgun (WGS) entry which is preliminary data.</text>
</comment>
<sequence length="229" mass="25760">MCMLCTIHAVQWLSQKAGENKTALWLRKYPPCCQRRGRAASQFYSSLTLAHLRGRLHSPIPSRVAAIATRRRLLTLGIMFFSPVSCQTLEMYKGRPPPTSALHPDPPYTPSAVWCRRGGGDWRSPLGRRDTGPRDMGPQSEWNCWPTRIRQNTSAPRGRWEWRSGAMSPVGFWCLAVTGSSPLLRVRGYALRRNPTRHHNIPSTHRIPDQDKHAPAVLGSIMDTLTEGG</sequence>
<dbReference type="Proteomes" id="UP001556367">
    <property type="component" value="Unassembled WGS sequence"/>
</dbReference>
<keyword evidence="3" id="KW-1185">Reference proteome</keyword>
<evidence type="ECO:0000313" key="2">
    <source>
        <dbReference type="EMBL" id="KAL0956617.1"/>
    </source>
</evidence>
<evidence type="ECO:0000256" key="1">
    <source>
        <dbReference type="SAM" id="MobiDB-lite"/>
    </source>
</evidence>
<gene>
    <name evidence="2" type="ORF">HGRIS_002752</name>
</gene>
<feature type="region of interest" description="Disordered" evidence="1">
    <location>
        <begin position="124"/>
        <end position="143"/>
    </location>
</feature>
<name>A0ABR3JM66_9AGAR</name>
<organism evidence="2 3">
    <name type="scientific">Hohenbuehelia grisea</name>
    <dbReference type="NCBI Taxonomy" id="104357"/>
    <lineage>
        <taxon>Eukaryota</taxon>
        <taxon>Fungi</taxon>
        <taxon>Dikarya</taxon>
        <taxon>Basidiomycota</taxon>
        <taxon>Agaricomycotina</taxon>
        <taxon>Agaricomycetes</taxon>
        <taxon>Agaricomycetidae</taxon>
        <taxon>Agaricales</taxon>
        <taxon>Pleurotineae</taxon>
        <taxon>Pleurotaceae</taxon>
        <taxon>Hohenbuehelia</taxon>
    </lineage>
</organism>
<reference evidence="3" key="1">
    <citation type="submission" date="2024-06" db="EMBL/GenBank/DDBJ databases">
        <title>Multi-omics analyses provide insights into the biosynthesis of the anticancer antibiotic pleurotin in Hohenbuehelia grisea.</title>
        <authorList>
            <person name="Weaver J.A."/>
            <person name="Alberti F."/>
        </authorList>
    </citation>
    <scope>NUCLEOTIDE SEQUENCE [LARGE SCALE GENOMIC DNA]</scope>
    <source>
        <strain evidence="3">T-177</strain>
    </source>
</reference>
<accession>A0ABR3JM66</accession>
<protein>
    <submittedName>
        <fullName evidence="2">Uncharacterized protein</fullName>
    </submittedName>
</protein>
<dbReference type="EMBL" id="JASNQZ010000006">
    <property type="protein sequence ID" value="KAL0956617.1"/>
    <property type="molecule type" value="Genomic_DNA"/>
</dbReference>
<evidence type="ECO:0000313" key="3">
    <source>
        <dbReference type="Proteomes" id="UP001556367"/>
    </source>
</evidence>
<proteinExistence type="predicted"/>